<keyword evidence="9" id="KW-1185">Reference proteome</keyword>
<keyword evidence="2 7" id="KW-0121">Carboxypeptidase</keyword>
<dbReference type="InterPro" id="IPR001563">
    <property type="entry name" value="Peptidase_S10"/>
</dbReference>
<dbReference type="PRINTS" id="PR00724">
    <property type="entry name" value="CRBOXYPTASEC"/>
</dbReference>
<evidence type="ECO:0000256" key="4">
    <source>
        <dbReference type="ARBA" id="ARBA00022729"/>
    </source>
</evidence>
<dbReference type="OrthoDB" id="443318at2759"/>
<reference evidence="8 9" key="1">
    <citation type="journal article" date="2015" name="Fungal Genet. Biol.">
        <title>Evolution of novel wood decay mechanisms in Agaricales revealed by the genome sequences of Fistulina hepatica and Cylindrobasidium torrendii.</title>
        <authorList>
            <person name="Floudas D."/>
            <person name="Held B.W."/>
            <person name="Riley R."/>
            <person name="Nagy L.G."/>
            <person name="Koehler G."/>
            <person name="Ransdell A.S."/>
            <person name="Younus H."/>
            <person name="Chow J."/>
            <person name="Chiniquy J."/>
            <person name="Lipzen A."/>
            <person name="Tritt A."/>
            <person name="Sun H."/>
            <person name="Haridas S."/>
            <person name="LaButti K."/>
            <person name="Ohm R.A."/>
            <person name="Kues U."/>
            <person name="Blanchette R.A."/>
            <person name="Grigoriev I.V."/>
            <person name="Minto R.E."/>
            <person name="Hibbett D.S."/>
        </authorList>
    </citation>
    <scope>NUCLEOTIDE SEQUENCE [LARGE SCALE GENOMIC DNA]</scope>
    <source>
        <strain evidence="8 9">FP15055 ss-10</strain>
    </source>
</reference>
<dbReference type="PROSITE" id="PS00131">
    <property type="entry name" value="CARBOXYPEPT_SER_SER"/>
    <property type="match status" value="1"/>
</dbReference>
<dbReference type="SUPFAM" id="SSF53474">
    <property type="entry name" value="alpha/beta-Hydrolases"/>
    <property type="match status" value="1"/>
</dbReference>
<dbReference type="PANTHER" id="PTHR11802">
    <property type="entry name" value="SERINE PROTEASE FAMILY S10 SERINE CARBOXYPEPTIDASE"/>
    <property type="match status" value="1"/>
</dbReference>
<dbReference type="GO" id="GO:0004185">
    <property type="term" value="F:serine-type carboxypeptidase activity"/>
    <property type="evidence" value="ECO:0007669"/>
    <property type="project" value="UniProtKB-UniRule"/>
</dbReference>
<evidence type="ECO:0000256" key="2">
    <source>
        <dbReference type="ARBA" id="ARBA00022645"/>
    </source>
</evidence>
<evidence type="ECO:0000256" key="1">
    <source>
        <dbReference type="ARBA" id="ARBA00009431"/>
    </source>
</evidence>
<keyword evidence="5 7" id="KW-0378">Hydrolase</keyword>
<evidence type="ECO:0000313" key="9">
    <source>
        <dbReference type="Proteomes" id="UP000054007"/>
    </source>
</evidence>
<dbReference type="Gene3D" id="3.40.50.1820">
    <property type="entry name" value="alpha/beta hydrolase"/>
    <property type="match status" value="1"/>
</dbReference>
<dbReference type="EMBL" id="KN880490">
    <property type="protein sequence ID" value="KIY69108.1"/>
    <property type="molecule type" value="Genomic_DNA"/>
</dbReference>
<keyword evidence="6" id="KW-0325">Glycoprotein</keyword>
<name>A0A0D7BF10_9AGAR</name>
<dbReference type="Proteomes" id="UP000054007">
    <property type="component" value="Unassembled WGS sequence"/>
</dbReference>
<dbReference type="InterPro" id="IPR029058">
    <property type="entry name" value="AB_hydrolase_fold"/>
</dbReference>
<keyword evidence="4 7" id="KW-0732">Signal</keyword>
<dbReference type="PANTHER" id="PTHR11802:SF3">
    <property type="entry name" value="RETINOID-INDUCIBLE SERINE CARBOXYPEPTIDASE"/>
    <property type="match status" value="1"/>
</dbReference>
<dbReference type="STRING" id="1314674.A0A0D7BF10"/>
<dbReference type="EC" id="3.4.16.-" evidence="7"/>
<evidence type="ECO:0000256" key="7">
    <source>
        <dbReference type="RuleBase" id="RU361156"/>
    </source>
</evidence>
<accession>A0A0D7BF10</accession>
<keyword evidence="3 7" id="KW-0645">Protease</keyword>
<feature type="chain" id="PRO_5006515131" description="Carboxypeptidase" evidence="7">
    <location>
        <begin position="19"/>
        <end position="571"/>
    </location>
</feature>
<comment type="similarity">
    <text evidence="1 7">Belongs to the peptidase S10 family.</text>
</comment>
<sequence>MALLSLLNIAALSVAIVAQTPASTPPNSYPHEYEGQPAGDYSPAWQNYFEVTEPLPNITFDHTRNFAGNIGVQREGHPNNTLFFWAAEKSNGSLTAEDSIEPWGIWLNGGPGSSSMTGFFWENGPYRIQPDTSITKNNYSWNTLADYIWVDQPVGVGYSTADTDGYIFDEDQMGRDFMGFLSNLVKVFPALATRPLYLTGESYAGTYIPYIMKTYFGLENPPVNIAKFAIGNGVLASRQVAQFLPVLTSIKTYPQLIGYDQGVYNYFEEQSNLCGYNVSLTYPQDGLIPSVPYDIPNIFPWSFNTPPEEGGQEAPPELALEKRSDIVKRNMTWLQANGTIDPFYRCDLMTELRLYAFNYSTPYIGTAFDFYDMTNALSPPPAMNGTIFLGDARTRKAIHAPTSKDWVSYFTFPFGDKGVLDPSPEPMVFLTELASNASSEIAIQNTTFGGIQGFTKQPSTPWYDDSGVFAGIIHQERNWTYALLDGAGHLAPMDKPEAALTFFREFILGNNATGLVADDGVVGGENATLARDYLRGSDEIFTGSGSTQGSYTFPTETRSAWDAFMAAKETA</sequence>
<proteinExistence type="inferred from homology"/>
<dbReference type="GO" id="GO:0006508">
    <property type="term" value="P:proteolysis"/>
    <property type="evidence" value="ECO:0007669"/>
    <property type="project" value="UniProtKB-KW"/>
</dbReference>
<dbReference type="Pfam" id="PF00450">
    <property type="entry name" value="Peptidase_S10"/>
    <property type="match status" value="2"/>
</dbReference>
<organism evidence="8 9">
    <name type="scientific">Cylindrobasidium torrendii FP15055 ss-10</name>
    <dbReference type="NCBI Taxonomy" id="1314674"/>
    <lineage>
        <taxon>Eukaryota</taxon>
        <taxon>Fungi</taxon>
        <taxon>Dikarya</taxon>
        <taxon>Basidiomycota</taxon>
        <taxon>Agaricomycotina</taxon>
        <taxon>Agaricomycetes</taxon>
        <taxon>Agaricomycetidae</taxon>
        <taxon>Agaricales</taxon>
        <taxon>Marasmiineae</taxon>
        <taxon>Physalacriaceae</taxon>
        <taxon>Cylindrobasidium</taxon>
    </lineage>
</organism>
<gene>
    <name evidence="8" type="ORF">CYLTODRAFT_242344</name>
</gene>
<dbReference type="AlphaFoldDB" id="A0A0D7BF10"/>
<evidence type="ECO:0000313" key="8">
    <source>
        <dbReference type="EMBL" id="KIY69108.1"/>
    </source>
</evidence>
<feature type="signal peptide" evidence="7">
    <location>
        <begin position="1"/>
        <end position="18"/>
    </location>
</feature>
<evidence type="ECO:0000256" key="3">
    <source>
        <dbReference type="ARBA" id="ARBA00022670"/>
    </source>
</evidence>
<dbReference type="InterPro" id="IPR018202">
    <property type="entry name" value="Ser_caboxypep_ser_AS"/>
</dbReference>
<evidence type="ECO:0000256" key="5">
    <source>
        <dbReference type="ARBA" id="ARBA00022801"/>
    </source>
</evidence>
<protein>
    <recommendedName>
        <fullName evidence="7">Carboxypeptidase</fullName>
        <ecNumber evidence="7">3.4.16.-</ecNumber>
    </recommendedName>
</protein>
<evidence type="ECO:0000256" key="6">
    <source>
        <dbReference type="ARBA" id="ARBA00023180"/>
    </source>
</evidence>